<dbReference type="Gene3D" id="3.30.1490.110">
    <property type="match status" value="1"/>
</dbReference>
<keyword evidence="2 5" id="KW-0132">Cell division</keyword>
<evidence type="ECO:0000259" key="7">
    <source>
        <dbReference type="SMART" id="SM00842"/>
    </source>
</evidence>
<dbReference type="CDD" id="cd24048">
    <property type="entry name" value="ASKHA_NBD_FtsA"/>
    <property type="match status" value="1"/>
</dbReference>
<evidence type="ECO:0000256" key="1">
    <source>
        <dbReference type="ARBA" id="ARBA00022475"/>
    </source>
</evidence>
<comment type="subcellular location">
    <subcellularLocation>
        <location evidence="5">Cell membrane</location>
        <topology evidence="5">Peripheral membrane protein</topology>
        <orientation evidence="5">Cytoplasmic side</orientation>
    </subcellularLocation>
    <text evidence="5">Localizes to the Z ring in an FtsZ-dependent manner. Targeted to the membrane through a conserved C-terminal amphipathic helix.</text>
</comment>
<dbReference type="OrthoDB" id="9768127at2"/>
<gene>
    <name evidence="5 8" type="primary">ftsA</name>
    <name evidence="8" type="ORF">CVV65_07155</name>
</gene>
<dbReference type="HAMAP" id="MF_02033">
    <property type="entry name" value="FtsA"/>
    <property type="match status" value="1"/>
</dbReference>
<dbReference type="SUPFAM" id="SSF53067">
    <property type="entry name" value="Actin-like ATPase domain"/>
    <property type="match status" value="2"/>
</dbReference>
<keyword evidence="1 5" id="KW-1003">Cell membrane</keyword>
<comment type="similarity">
    <text evidence="5 6">Belongs to the FtsA/MreB family.</text>
</comment>
<dbReference type="Pfam" id="PF14450">
    <property type="entry name" value="FtsA"/>
    <property type="match status" value="2"/>
</dbReference>
<evidence type="ECO:0000256" key="3">
    <source>
        <dbReference type="ARBA" id="ARBA00023136"/>
    </source>
</evidence>
<comment type="subunit">
    <text evidence="5">Self-interacts. Interacts with FtsZ.</text>
</comment>
<dbReference type="NCBIfam" id="TIGR01174">
    <property type="entry name" value="ftsA"/>
    <property type="match status" value="1"/>
</dbReference>
<dbReference type="InterPro" id="IPR043129">
    <property type="entry name" value="ATPase_NBD"/>
</dbReference>
<dbReference type="RefSeq" id="WP_100669270.1">
    <property type="nucleotide sequence ID" value="NZ_CP024955.1"/>
</dbReference>
<proteinExistence type="inferred from homology"/>
<keyword evidence="4 5" id="KW-0131">Cell cycle</keyword>
<protein>
    <recommendedName>
        <fullName evidence="5 6">Cell division protein FtsA</fullName>
    </recommendedName>
</protein>
<dbReference type="EMBL" id="CP024955">
    <property type="protein sequence ID" value="ATY86476.1"/>
    <property type="molecule type" value="Genomic_DNA"/>
</dbReference>
<dbReference type="InterPro" id="IPR020823">
    <property type="entry name" value="Cell_div_FtsA"/>
</dbReference>
<dbReference type="Gene3D" id="3.30.420.40">
    <property type="match status" value="2"/>
</dbReference>
<dbReference type="FunFam" id="3.30.1490.110:FF:000003">
    <property type="entry name" value="Cell division protein FtsA"/>
    <property type="match status" value="1"/>
</dbReference>
<dbReference type="Pfam" id="PF02491">
    <property type="entry name" value="SHS2_FTSA"/>
    <property type="match status" value="1"/>
</dbReference>
<accession>A0A2K8NAW7</accession>
<comment type="function">
    <text evidence="5 6">Cell division protein that is involved in the assembly of the Z ring. May serve as a membrane anchor for the Z ring.</text>
</comment>
<dbReference type="AlphaFoldDB" id="A0A2K8NAW7"/>
<dbReference type="PIRSF" id="PIRSF003101">
    <property type="entry name" value="FtsA"/>
    <property type="match status" value="1"/>
</dbReference>
<dbReference type="GO" id="GO:0032153">
    <property type="term" value="C:cell division site"/>
    <property type="evidence" value="ECO:0007669"/>
    <property type="project" value="UniProtKB-UniRule"/>
</dbReference>
<feature type="domain" description="SHS2" evidence="7">
    <location>
        <begin position="7"/>
        <end position="194"/>
    </location>
</feature>
<name>A0A2K8NAW7_9BACL</name>
<evidence type="ECO:0000313" key="8">
    <source>
        <dbReference type="EMBL" id="ATY86476.1"/>
    </source>
</evidence>
<keyword evidence="3 5" id="KW-0472">Membrane</keyword>
<keyword evidence="9" id="KW-1185">Reference proteome</keyword>
<dbReference type="Proteomes" id="UP000231932">
    <property type="component" value="Chromosome"/>
</dbReference>
<dbReference type="PANTHER" id="PTHR32432">
    <property type="entry name" value="CELL DIVISION PROTEIN FTSA-RELATED"/>
    <property type="match status" value="1"/>
</dbReference>
<dbReference type="GO" id="GO:0009898">
    <property type="term" value="C:cytoplasmic side of plasma membrane"/>
    <property type="evidence" value="ECO:0007669"/>
    <property type="project" value="UniProtKB-UniRule"/>
</dbReference>
<dbReference type="GO" id="GO:0043093">
    <property type="term" value="P:FtsZ-dependent cytokinesis"/>
    <property type="evidence" value="ECO:0007669"/>
    <property type="project" value="UniProtKB-UniRule"/>
</dbReference>
<dbReference type="SMART" id="SM00842">
    <property type="entry name" value="FtsA"/>
    <property type="match status" value="1"/>
</dbReference>
<reference evidence="9" key="1">
    <citation type="submission" date="2017-11" db="EMBL/GenBank/DDBJ databases">
        <title>Complete Genome Sequence of Kyrpidia sp. Strain EA-1, a thermophilic, hydrogen-oxidizing Bacterium, isolated from the Azores.</title>
        <authorList>
            <person name="Reiner J.E."/>
            <person name="Lapp C.J."/>
            <person name="Bunk B."/>
            <person name="Gescher J."/>
        </authorList>
    </citation>
    <scope>NUCLEOTIDE SEQUENCE [LARGE SCALE GENOMIC DNA]</scope>
    <source>
        <strain evidence="9">EA-1</strain>
    </source>
</reference>
<evidence type="ECO:0000256" key="5">
    <source>
        <dbReference type="HAMAP-Rule" id="MF_02033"/>
    </source>
</evidence>
<dbReference type="InterPro" id="IPR050696">
    <property type="entry name" value="FtsA/MreB"/>
</dbReference>
<evidence type="ECO:0000313" key="9">
    <source>
        <dbReference type="Proteomes" id="UP000231932"/>
    </source>
</evidence>
<sequence length="406" mass="43425">MTKGDIIVSLDVGTSKIRIIIGEVTGSNLNVIGVGTAPGDGIRQGAIVDIDKTVQAIREAVEHAERMVGVHIQSAYVGVSGSHIALQSSHGVVAVSSPDREITEDDVDRVLQAARVMALPPEREIVDVVPKEYIVDGLEGITDPRGMIGVRLEVDAHIITGSRTVIHNLVRCVERAEMEIAGLVLLPLAAGSVALSPDEKKLGVVLVDLGAGATTISVFERGALAGVSVLPVGGDYVTNDIAIGLRTQTDVAEKIKSKHGWAMVALAPGDERFKVPRIGNQDEKDVSAQELATIIEPRLQEMFFLVRREIERMGVAGEIPGGYVLYGGVSATRGIDKLAEHELAAPVRVAVPEFLGVRDTSFVNGVGIIRYVANHSYRRAVDHQPARKGASPGLIRRIKSWFADFM</sequence>
<evidence type="ECO:0000256" key="2">
    <source>
        <dbReference type="ARBA" id="ARBA00022618"/>
    </source>
</evidence>
<evidence type="ECO:0000256" key="4">
    <source>
        <dbReference type="ARBA" id="ARBA00023306"/>
    </source>
</evidence>
<organism evidence="8 9">
    <name type="scientific">Kyrpidia spormannii</name>
    <dbReference type="NCBI Taxonomy" id="2055160"/>
    <lineage>
        <taxon>Bacteria</taxon>
        <taxon>Bacillati</taxon>
        <taxon>Bacillota</taxon>
        <taxon>Bacilli</taxon>
        <taxon>Bacillales</taxon>
        <taxon>Alicyclobacillaceae</taxon>
        <taxon>Kyrpidia</taxon>
    </lineage>
</organism>
<dbReference type="KEGG" id="kyr:CVV65_07155"/>
<dbReference type="InterPro" id="IPR003494">
    <property type="entry name" value="SHS2_FtsA"/>
</dbReference>
<evidence type="ECO:0000256" key="6">
    <source>
        <dbReference type="PIRNR" id="PIRNR003101"/>
    </source>
</evidence>
<dbReference type="PANTHER" id="PTHR32432:SF4">
    <property type="entry name" value="CELL DIVISION PROTEIN FTSA"/>
    <property type="match status" value="1"/>
</dbReference>